<proteinExistence type="predicted"/>
<evidence type="ECO:0000313" key="2">
    <source>
        <dbReference type="EMBL" id="KAJ8307220.1"/>
    </source>
</evidence>
<organism evidence="2 3">
    <name type="scientific">Tegillarca granosa</name>
    <name type="common">Malaysian cockle</name>
    <name type="synonym">Anadara granosa</name>
    <dbReference type="NCBI Taxonomy" id="220873"/>
    <lineage>
        <taxon>Eukaryota</taxon>
        <taxon>Metazoa</taxon>
        <taxon>Spiralia</taxon>
        <taxon>Lophotrochozoa</taxon>
        <taxon>Mollusca</taxon>
        <taxon>Bivalvia</taxon>
        <taxon>Autobranchia</taxon>
        <taxon>Pteriomorphia</taxon>
        <taxon>Arcoida</taxon>
        <taxon>Arcoidea</taxon>
        <taxon>Arcidae</taxon>
        <taxon>Tegillarca</taxon>
    </lineage>
</organism>
<gene>
    <name evidence="2" type="ORF">KUTeg_015304</name>
</gene>
<evidence type="ECO:0000313" key="3">
    <source>
        <dbReference type="Proteomes" id="UP001217089"/>
    </source>
</evidence>
<accession>A0ABQ9EPX5</accession>
<comment type="caution">
    <text evidence="2">The sequence shown here is derived from an EMBL/GenBank/DDBJ whole genome shotgun (WGS) entry which is preliminary data.</text>
</comment>
<feature type="region of interest" description="Disordered" evidence="1">
    <location>
        <begin position="54"/>
        <end position="76"/>
    </location>
</feature>
<name>A0ABQ9EPX5_TEGGR</name>
<dbReference type="EMBL" id="JARBDR010000793">
    <property type="protein sequence ID" value="KAJ8307220.1"/>
    <property type="molecule type" value="Genomic_DNA"/>
</dbReference>
<keyword evidence="3" id="KW-1185">Reference proteome</keyword>
<sequence length="153" mass="17963">MRKEKFKRIERMLKKEEINRQSRTGTRIDLQRSFRAAKENKEVGKYVWLRKSAGTNLNNSSNNSNSVENESANRQNLVRLGQSLRRTVNFQDKQGMELENRMQPADQQQVAQRNFGTSEPFQKNLLQELRESKLIEKVPRLRKRTAIHSSMSS</sequence>
<reference evidence="2 3" key="1">
    <citation type="submission" date="2022-12" db="EMBL/GenBank/DDBJ databases">
        <title>Chromosome-level genome of Tegillarca granosa.</title>
        <authorList>
            <person name="Kim J."/>
        </authorList>
    </citation>
    <scope>NUCLEOTIDE SEQUENCE [LARGE SCALE GENOMIC DNA]</scope>
    <source>
        <strain evidence="2">Teg-2019</strain>
        <tissue evidence="2">Adductor muscle</tissue>
    </source>
</reference>
<protein>
    <submittedName>
        <fullName evidence="2">Uncharacterized protein</fullName>
    </submittedName>
</protein>
<feature type="compositionally biased region" description="Low complexity" evidence="1">
    <location>
        <begin position="56"/>
        <end position="73"/>
    </location>
</feature>
<evidence type="ECO:0000256" key="1">
    <source>
        <dbReference type="SAM" id="MobiDB-lite"/>
    </source>
</evidence>
<dbReference type="Proteomes" id="UP001217089">
    <property type="component" value="Unassembled WGS sequence"/>
</dbReference>